<feature type="compositionally biased region" description="Low complexity" evidence="10">
    <location>
        <begin position="192"/>
        <end position="213"/>
    </location>
</feature>
<feature type="compositionally biased region" description="Low complexity" evidence="10">
    <location>
        <begin position="295"/>
        <end position="314"/>
    </location>
</feature>
<evidence type="ECO:0000256" key="7">
    <source>
        <dbReference type="ARBA" id="ARBA00023242"/>
    </source>
</evidence>
<proteinExistence type="inferred from homology"/>
<reference evidence="13 14" key="1">
    <citation type="submission" date="2019-02" db="EMBL/GenBank/DDBJ databases">
        <title>Genome sequencing of the rare red list fungi Dentipellis fragilis.</title>
        <authorList>
            <person name="Buettner E."/>
            <person name="Kellner H."/>
        </authorList>
    </citation>
    <scope>NUCLEOTIDE SEQUENCE [LARGE SCALE GENOMIC DNA]</scope>
    <source>
        <strain evidence="13 14">DSM 105465</strain>
    </source>
</reference>
<feature type="domain" description="Borealin N-terminal" evidence="11">
    <location>
        <begin position="14"/>
        <end position="70"/>
    </location>
</feature>
<name>A0A4Y9Z5H4_9AGAM</name>
<dbReference type="GO" id="GO:0051301">
    <property type="term" value="P:cell division"/>
    <property type="evidence" value="ECO:0007669"/>
    <property type="project" value="UniProtKB-KW"/>
</dbReference>
<dbReference type="Proteomes" id="UP000298327">
    <property type="component" value="Unassembled WGS sequence"/>
</dbReference>
<evidence type="ECO:0000313" key="13">
    <source>
        <dbReference type="EMBL" id="TFY68579.1"/>
    </source>
</evidence>
<protein>
    <submittedName>
        <fullName evidence="13">Uncharacterized protein</fullName>
    </submittedName>
</protein>
<dbReference type="AlphaFoldDB" id="A0A4Y9Z5H4"/>
<dbReference type="InterPro" id="IPR018867">
    <property type="entry name" value="Cell_div_borealin"/>
</dbReference>
<feature type="domain" description="Borealin C-terminal" evidence="12">
    <location>
        <begin position="190"/>
        <end position="246"/>
    </location>
</feature>
<feature type="compositionally biased region" description="Basic and acidic residues" evidence="10">
    <location>
        <begin position="262"/>
        <end position="274"/>
    </location>
</feature>
<dbReference type="Pfam" id="PF10444">
    <property type="entry name" value="Nbl1_Borealin_N"/>
    <property type="match status" value="1"/>
</dbReference>
<evidence type="ECO:0000256" key="5">
    <source>
        <dbReference type="ARBA" id="ARBA00022618"/>
    </source>
</evidence>
<dbReference type="PANTHER" id="PTHR16040:SF7">
    <property type="entry name" value="AUSTRALIN, ISOFORM A-RELATED"/>
    <property type="match status" value="1"/>
</dbReference>
<dbReference type="EMBL" id="SEOQ01000158">
    <property type="protein sequence ID" value="TFY68579.1"/>
    <property type="molecule type" value="Genomic_DNA"/>
</dbReference>
<sequence length="409" mass="44454">MQAHHTKRKFTPEEKQQLLDNLDLEVAHRTRQFEGWLADTLADFRIRHEGQILRIPHIVRGVTIAEFGDKYNGDIQACVRGIQKERMALESVPIDRTAMKRKWVAQENDVDGEASKPGSSQEGNPARAAKTPRMMTATPKKKASFSTSTAASRARLPIVKTPGTARLMQRVPSGPVLSASPIKKPFLPPTRTPSRPTSPTKSSRVTRPPSRSTFDPAIPKTPAYPPRWPRRDESMLSVNGSPLANPYELGLDWLAGSNTPQGDEKDGSEDDRSQAKNKKPLSRTNSSIVIRRDPSFASSASSSGSQHGGLHSRSNSQSNLAPPAQGGHSRSNSQASRPPSQLGSASSGHIAARVAVQTKDGHTLEFDPLLTSPTALDKLEGITESAKKQAKEDMVKLVQAAVAKWNIAT</sequence>
<keyword evidence="6" id="KW-0498">Mitosis</keyword>
<feature type="region of interest" description="Disordered" evidence="10">
    <location>
        <begin position="108"/>
        <end position="348"/>
    </location>
</feature>
<dbReference type="GO" id="GO:0032133">
    <property type="term" value="C:chromosome passenger complex"/>
    <property type="evidence" value="ECO:0007669"/>
    <property type="project" value="TreeGrafter"/>
</dbReference>
<dbReference type="InterPro" id="IPR046466">
    <property type="entry name" value="Borealin_C"/>
</dbReference>
<dbReference type="GO" id="GO:0000775">
    <property type="term" value="C:chromosome, centromeric region"/>
    <property type="evidence" value="ECO:0007669"/>
    <property type="project" value="UniProtKB-SubCell"/>
</dbReference>
<accession>A0A4Y9Z5H4</accession>
<keyword evidence="5" id="KW-0132">Cell division</keyword>
<gene>
    <name evidence="13" type="ORF">EVG20_g3504</name>
</gene>
<keyword evidence="14" id="KW-1185">Reference proteome</keyword>
<evidence type="ECO:0000259" key="12">
    <source>
        <dbReference type="Pfam" id="PF10512"/>
    </source>
</evidence>
<evidence type="ECO:0000256" key="2">
    <source>
        <dbReference type="ARBA" id="ARBA00004584"/>
    </source>
</evidence>
<dbReference type="GO" id="GO:0051233">
    <property type="term" value="C:spindle midzone"/>
    <property type="evidence" value="ECO:0007669"/>
    <property type="project" value="TreeGrafter"/>
</dbReference>
<organism evidence="13 14">
    <name type="scientific">Dentipellis fragilis</name>
    <dbReference type="NCBI Taxonomy" id="205917"/>
    <lineage>
        <taxon>Eukaryota</taxon>
        <taxon>Fungi</taxon>
        <taxon>Dikarya</taxon>
        <taxon>Basidiomycota</taxon>
        <taxon>Agaricomycotina</taxon>
        <taxon>Agaricomycetes</taxon>
        <taxon>Russulales</taxon>
        <taxon>Hericiaceae</taxon>
        <taxon>Dentipellis</taxon>
    </lineage>
</organism>
<evidence type="ECO:0000256" key="9">
    <source>
        <dbReference type="ARBA" id="ARBA00023328"/>
    </source>
</evidence>
<evidence type="ECO:0000256" key="10">
    <source>
        <dbReference type="SAM" id="MobiDB-lite"/>
    </source>
</evidence>
<comment type="subcellular location">
    <subcellularLocation>
        <location evidence="2">Chromosome</location>
        <location evidence="2">Centromere</location>
    </subcellularLocation>
    <subcellularLocation>
        <location evidence="1">Nucleus</location>
    </subcellularLocation>
</comment>
<evidence type="ECO:0000256" key="6">
    <source>
        <dbReference type="ARBA" id="ARBA00022776"/>
    </source>
</evidence>
<keyword evidence="9" id="KW-0137">Centromere</keyword>
<dbReference type="GO" id="GO:0005634">
    <property type="term" value="C:nucleus"/>
    <property type="evidence" value="ECO:0007669"/>
    <property type="project" value="UniProtKB-SubCell"/>
</dbReference>
<keyword evidence="7" id="KW-0539">Nucleus</keyword>
<evidence type="ECO:0000256" key="8">
    <source>
        <dbReference type="ARBA" id="ARBA00023306"/>
    </source>
</evidence>
<evidence type="ECO:0000313" key="14">
    <source>
        <dbReference type="Proteomes" id="UP000298327"/>
    </source>
</evidence>
<dbReference type="GO" id="GO:0000070">
    <property type="term" value="P:mitotic sister chromatid segregation"/>
    <property type="evidence" value="ECO:0007669"/>
    <property type="project" value="TreeGrafter"/>
</dbReference>
<evidence type="ECO:0000256" key="4">
    <source>
        <dbReference type="ARBA" id="ARBA00022454"/>
    </source>
</evidence>
<dbReference type="Pfam" id="PF10512">
    <property type="entry name" value="Borealin"/>
    <property type="match status" value="1"/>
</dbReference>
<evidence type="ECO:0000259" key="11">
    <source>
        <dbReference type="Pfam" id="PF10444"/>
    </source>
</evidence>
<keyword evidence="8" id="KW-0131">Cell cycle</keyword>
<evidence type="ECO:0000256" key="1">
    <source>
        <dbReference type="ARBA" id="ARBA00004123"/>
    </source>
</evidence>
<feature type="compositionally biased region" description="Polar residues" evidence="10">
    <location>
        <begin position="328"/>
        <end position="347"/>
    </location>
</feature>
<dbReference type="InterPro" id="IPR018851">
    <property type="entry name" value="Borealin_N"/>
</dbReference>
<comment type="caution">
    <text evidence="13">The sequence shown here is derived from an EMBL/GenBank/DDBJ whole genome shotgun (WGS) entry which is preliminary data.</text>
</comment>
<dbReference type="OrthoDB" id="2392550at2759"/>
<evidence type="ECO:0000256" key="3">
    <source>
        <dbReference type="ARBA" id="ARBA00009914"/>
    </source>
</evidence>
<comment type="similarity">
    <text evidence="3">Belongs to the borealin family.</text>
</comment>
<keyword evidence="4" id="KW-0158">Chromosome</keyword>
<dbReference type="PANTHER" id="PTHR16040">
    <property type="entry name" value="AUSTRALIN, ISOFORM A-RELATED"/>
    <property type="match status" value="1"/>
</dbReference>